<evidence type="ECO:0000313" key="2">
    <source>
        <dbReference type="Proteomes" id="UP000198932"/>
    </source>
</evidence>
<sequence>MYPSSGAITEVTIEADDHELICQHSTDVSHMNNPRDTLHFLLTRGAATRENTDNRLEVQRSNFHDSTVDVVATQHDAIAYYLGNLSARSELSEDEAYGLLIDAGVDMIEYEKWRNSFNRRRRANRLLADSKERVRHLGSAIDYAVLTGSCPIDGVKYNPSRRSTNPPEDVVAVAEEWRANSIDANSCYLLAFEALRTNAFEVYDDVRYCEGLAMASHPSRASTHAWVEVDNEVVEVLWKWDGPAPSDEAIYYGDSIPFEAVIDIANRRPTHASVLISDEQYFELEEVKRVMASRLFGL</sequence>
<gene>
    <name evidence="1" type="ORF">SAMN04487937_2815</name>
</gene>
<dbReference type="AlphaFoldDB" id="A0A1I6HQC1"/>
<keyword evidence="2" id="KW-1185">Reference proteome</keyword>
<organism evidence="1 2">
    <name type="scientific">Halorubrum sodomense</name>
    <dbReference type="NCBI Taxonomy" id="35743"/>
    <lineage>
        <taxon>Archaea</taxon>
        <taxon>Methanobacteriati</taxon>
        <taxon>Methanobacteriota</taxon>
        <taxon>Stenosarchaea group</taxon>
        <taxon>Halobacteria</taxon>
        <taxon>Halobacteriales</taxon>
        <taxon>Haloferacaceae</taxon>
        <taxon>Halorubrum</taxon>
    </lineage>
</organism>
<reference evidence="2" key="1">
    <citation type="submission" date="2016-10" db="EMBL/GenBank/DDBJ databases">
        <authorList>
            <person name="Varghese N."/>
            <person name="Submissions S."/>
        </authorList>
    </citation>
    <scope>NUCLEOTIDE SEQUENCE [LARGE SCALE GENOMIC DNA]</scope>
    <source>
        <strain evidence="2">RD 26</strain>
    </source>
</reference>
<name>A0A1I6HQC1_HALSD</name>
<protein>
    <submittedName>
        <fullName evidence="1">Uncharacterized protein</fullName>
    </submittedName>
</protein>
<evidence type="ECO:0000313" key="1">
    <source>
        <dbReference type="EMBL" id="SFR56653.1"/>
    </source>
</evidence>
<dbReference type="RefSeq" id="WP_143103891.1">
    <property type="nucleotide sequence ID" value="NZ_FOYN01000004.1"/>
</dbReference>
<dbReference type="OrthoDB" id="384554at2157"/>
<proteinExistence type="predicted"/>
<accession>A0A1I6HQC1</accession>
<dbReference type="Proteomes" id="UP000198932">
    <property type="component" value="Unassembled WGS sequence"/>
</dbReference>
<dbReference type="EMBL" id="FOYN01000004">
    <property type="protein sequence ID" value="SFR56653.1"/>
    <property type="molecule type" value="Genomic_DNA"/>
</dbReference>